<organismHost>
    <name type="scientific">Sus scrofa</name>
    <name type="common">Pig</name>
    <dbReference type="NCBI Taxonomy" id="9823"/>
</organismHost>
<organism evidence="1">
    <name type="scientific">Swinepox virus</name>
    <name type="common">SWPV</name>
    <dbReference type="NCBI Taxonomy" id="10276"/>
    <lineage>
        <taxon>Viruses</taxon>
        <taxon>Varidnaviria</taxon>
        <taxon>Bamfordvirae</taxon>
        <taxon>Nucleocytoviricota</taxon>
        <taxon>Pokkesviricetes</taxon>
        <taxon>Chitovirales</taxon>
        <taxon>Poxviridae</taxon>
        <taxon>Chordopoxvirinae</taxon>
        <taxon>Suipoxvirus</taxon>
        <taxon>Suipoxvirus swinepox</taxon>
    </lineage>
</organism>
<dbReference type="InterPro" id="IPR007027">
    <property type="entry name" value="Poxvirus_F11"/>
</dbReference>
<evidence type="ECO:0000313" key="1">
    <source>
        <dbReference type="EMBL" id="QQG31513.1"/>
    </source>
</evidence>
<proteinExistence type="predicted"/>
<name>A0A881SXX7_SWPV</name>
<dbReference type="EMBL" id="MW036632">
    <property type="protein sequence ID" value="QQG31513.1"/>
    <property type="molecule type" value="Genomic_DNA"/>
</dbReference>
<gene>
    <name evidence="1" type="primary">SwPV022</name>
</gene>
<sequence length="360" mass="41488">MFSKLISLLSKYRKNDSHRYISKENNKYSLKDDIYIDKMDIDNIRNEVSSLLDSDFIKEITDDVEYSWKKVYVNPVLFNSILDKEGYFTIDESFLIKLEHGNGFSKGSIHVGSSYGFTATICIKNDGISGIYVPNSVYLKTHVEEGDYIISRSSRGIKFLPHIGHHIIYLVLSIVPTKKLSKKGFVVPVIASTQTSSSASYIVSNRYLKIIDLINTVIHKRDLLEKYYIAAYMTNELLSVYDSHILKHNNNISVVKNVTFSDDDIYKKSINNDSRYDAEKSIRKRIINKVNDKNLLIKNLWNEISNLYSRIEILLDDDDESLKLIDSYVIYKLSMGESYSLKEEIVNNLFALSNIGFRIQ</sequence>
<dbReference type="Pfam" id="PF04943">
    <property type="entry name" value="Pox_F11"/>
    <property type="match status" value="1"/>
</dbReference>
<reference evidence="1" key="1">
    <citation type="journal article" date="2021" name="Arch. Virol.">
        <title>First complete genome characterization of swinepox virus directly from a clinical sample indicates divergence of a Eurasian-lineage virus.</title>
        <authorList>
            <person name="Aasdev A."/>
            <person name="Mishra A."/>
            <person name="Bora D.P."/>
            <person name="Kurkure N.V."/>
            <person name="Barman N.N."/>
            <person name="Raut A.A."/>
        </authorList>
    </citation>
    <scope>NUCLEOTIDE SEQUENCE</scope>
    <source>
        <strain evidence="1">SwPV/India-Assam/16</strain>
    </source>
</reference>
<protein>
    <submittedName>
        <fullName evidence="1">Uncharacterized protein</fullName>
    </submittedName>
</protein>
<dbReference type="Proteomes" id="UP000671927">
    <property type="component" value="Segment"/>
</dbReference>
<accession>A0A881SXX7</accession>
<dbReference type="PIRSF" id="PIRSF015981">
    <property type="entry name" value="VAC_F11L"/>
    <property type="match status" value="1"/>
</dbReference>